<comment type="caution">
    <text evidence="5">The sequence shown here is derived from an EMBL/GenBank/DDBJ whole genome shotgun (WGS) entry which is preliminary data.</text>
</comment>
<dbReference type="GO" id="GO:0034480">
    <property type="term" value="F:phosphatidylcholine phospholipase C activity"/>
    <property type="evidence" value="ECO:0007669"/>
    <property type="project" value="UniProtKB-EC"/>
</dbReference>
<dbReference type="EMBL" id="LAJE02000001">
    <property type="protein sequence ID" value="OEO33322.1"/>
    <property type="molecule type" value="Genomic_DNA"/>
</dbReference>
<evidence type="ECO:0000256" key="3">
    <source>
        <dbReference type="ARBA" id="ARBA00022801"/>
    </source>
</evidence>
<keyword evidence="6" id="KW-1185">Reference proteome</keyword>
<comment type="similarity">
    <text evidence="1">Belongs to the bacterial phospholipase C family.</text>
</comment>
<name>A0A1E5XXJ9_9HYPH</name>
<evidence type="ECO:0000313" key="5">
    <source>
        <dbReference type="EMBL" id="OEO33322.1"/>
    </source>
</evidence>
<evidence type="ECO:0000256" key="4">
    <source>
        <dbReference type="SAM" id="MobiDB-lite"/>
    </source>
</evidence>
<protein>
    <recommendedName>
        <fullName evidence="2">phospholipase C</fullName>
        <ecNumber evidence="2">3.1.4.3</ecNumber>
    </recommendedName>
</protein>
<dbReference type="PANTHER" id="PTHR31956">
    <property type="entry name" value="NON-SPECIFIC PHOSPHOLIPASE C4-RELATED"/>
    <property type="match status" value="1"/>
</dbReference>
<evidence type="ECO:0000313" key="6">
    <source>
        <dbReference type="Proteomes" id="UP000095463"/>
    </source>
</evidence>
<dbReference type="Gene3D" id="3.40.720.10">
    <property type="entry name" value="Alkaline Phosphatase, subunit A"/>
    <property type="match status" value="2"/>
</dbReference>
<keyword evidence="3" id="KW-0378">Hydrolase</keyword>
<dbReference type="EC" id="3.1.4.3" evidence="2"/>
<dbReference type="RefSeq" id="WP_069907559.1">
    <property type="nucleotide sequence ID" value="NZ_LAJE02000001.1"/>
</dbReference>
<dbReference type="PROSITE" id="PS51318">
    <property type="entry name" value="TAT"/>
    <property type="match status" value="1"/>
</dbReference>
<dbReference type="GO" id="GO:0009395">
    <property type="term" value="P:phospholipid catabolic process"/>
    <property type="evidence" value="ECO:0007669"/>
    <property type="project" value="TreeGrafter"/>
</dbReference>
<dbReference type="NCBIfam" id="TIGR01409">
    <property type="entry name" value="TAT_signal_seq"/>
    <property type="match status" value="1"/>
</dbReference>
<dbReference type="PANTHER" id="PTHR31956:SF1">
    <property type="entry name" value="NON-SPECIFIC PHOSPHOLIPASE C1"/>
    <property type="match status" value="1"/>
</dbReference>
<feature type="region of interest" description="Disordered" evidence="4">
    <location>
        <begin position="477"/>
        <end position="510"/>
    </location>
</feature>
<dbReference type="Pfam" id="PF04185">
    <property type="entry name" value="Phosphoesterase"/>
    <property type="match status" value="1"/>
</dbReference>
<dbReference type="InterPro" id="IPR017850">
    <property type="entry name" value="Alkaline_phosphatase_core_sf"/>
</dbReference>
<dbReference type="InterPro" id="IPR019546">
    <property type="entry name" value="TAT_signal_bac_arc"/>
</dbReference>
<organism evidence="5 6">
    <name type="scientific">Devosia insulae DS-56</name>
    <dbReference type="NCBI Taxonomy" id="1116389"/>
    <lineage>
        <taxon>Bacteria</taxon>
        <taxon>Pseudomonadati</taxon>
        <taxon>Pseudomonadota</taxon>
        <taxon>Alphaproteobacteria</taxon>
        <taxon>Hyphomicrobiales</taxon>
        <taxon>Devosiaceae</taxon>
        <taxon>Devosia</taxon>
    </lineage>
</organism>
<evidence type="ECO:0000256" key="1">
    <source>
        <dbReference type="ARBA" id="ARBA00009717"/>
    </source>
</evidence>
<sequence>MSRTAGPSRRNFLKLSAAAMAGASTTPGEAAEAVVKGDPAAALDHLVVIMFENRSFDNLLGHLYPPGQISDGQSFDGVGNGSFANPSPSGDIAAHVYAGSTDAIMASPTPDPGEEYPHVNTQLFGTVDPPDNAGLDFSAMTAPFNAPPVGTAPGMNGFVTDYINTFVATEGRQPEPDEYAVVMGGFSPDMLPVFSTLARGFAVYDAWHCAVPSQTFCNRAFFNASTSSGFVTNSGGAASYLKWMDPKLNAAPTIFNRLEAAGISWAVYFDETQIVSLTGLINGPALKPYWKTRFRGMQQFHADVAAGTLPAYAFIEPRIIFDHNDMHPPVATFDFVGADGVTVQVGGNSDVRAGEKLLHEVYSAIRLSASPTGSNAGNTLLLVTFDEHGGTYDHVPPPAATPPAGLTDTEMGFAFDRLGVRVPAISISAYTRAGTIINEPMHHAAAIATLCNRHGLAPLTARDAGARDLGNAINLTTPRPAADWPETTPQYVPPNPEAGGPFSEAAGKAPLSPPGKALMGMLVKNFGLPTDEVPTTYDEAYALLQRLGPGLFG</sequence>
<dbReference type="InterPro" id="IPR007312">
    <property type="entry name" value="Phosphoesterase"/>
</dbReference>
<evidence type="ECO:0000256" key="2">
    <source>
        <dbReference type="ARBA" id="ARBA00012018"/>
    </source>
</evidence>
<dbReference type="InterPro" id="IPR006311">
    <property type="entry name" value="TAT_signal"/>
</dbReference>
<gene>
    <name evidence="5" type="ORF">VW23_000040</name>
</gene>
<accession>A0A1E5XXJ9</accession>
<reference evidence="5 6" key="1">
    <citation type="journal article" date="2015" name="Genome Announc.">
        <title>Genome Assemblies of Three Soil-Associated Devosia species: D. insulae, D. limi, and D. soli.</title>
        <authorList>
            <person name="Hassan Y.I."/>
            <person name="Lepp D."/>
            <person name="Zhou T."/>
        </authorList>
    </citation>
    <scope>NUCLEOTIDE SEQUENCE [LARGE SCALE GENOMIC DNA]</scope>
    <source>
        <strain evidence="5 6">DS-56</strain>
    </source>
</reference>
<dbReference type="AlphaFoldDB" id="A0A1E5XXJ9"/>
<proteinExistence type="inferred from homology"/>
<dbReference type="Proteomes" id="UP000095463">
    <property type="component" value="Unassembled WGS sequence"/>
</dbReference>